<keyword evidence="2" id="KW-1185">Reference proteome</keyword>
<dbReference type="RefSeq" id="WP_160170623.1">
    <property type="nucleotide sequence ID" value="NZ_CP099464.1"/>
</dbReference>
<dbReference type="EMBL" id="CP099464">
    <property type="protein sequence ID" value="UUO13918.1"/>
    <property type="molecule type" value="Genomic_DNA"/>
</dbReference>
<accession>A0ABY5LTP5</accession>
<sequence>MEFLIFIPQFSNTEFPRSGQNNIETIAKKDELIAAGFFTQFVLFRKLAYK</sequence>
<organism evidence="1 2">
    <name type="scientific">Dolichospermum heterosporum TAC447</name>
    <dbReference type="NCBI Taxonomy" id="747523"/>
    <lineage>
        <taxon>Bacteria</taxon>
        <taxon>Bacillati</taxon>
        <taxon>Cyanobacteriota</taxon>
        <taxon>Cyanophyceae</taxon>
        <taxon>Nostocales</taxon>
        <taxon>Aphanizomenonaceae</taxon>
        <taxon>Dolichospermum</taxon>
        <taxon>Dolichospermum heterosporum</taxon>
    </lineage>
</organism>
<reference evidence="1" key="1">
    <citation type="submission" date="2022-06" db="EMBL/GenBank/DDBJ databases">
        <title>Nostosin G and Spiroidesin B from the Cyanobacterium Dolichospermum sp. NIES-1697.</title>
        <authorList>
            <person name="Phan C.-S."/>
            <person name="Mehjabin J.J."/>
            <person name="Anas A.R.J."/>
            <person name="Hayasaka M."/>
            <person name="Onoki R."/>
            <person name="Wang J."/>
            <person name="Umezawa T."/>
            <person name="Washio K."/>
            <person name="Morikawa M."/>
            <person name="Okino T."/>
        </authorList>
    </citation>
    <scope>NUCLEOTIDE SEQUENCE</scope>
    <source>
        <strain evidence="1">NIES-1697</strain>
    </source>
</reference>
<protein>
    <submittedName>
        <fullName evidence="1">Uncharacterized protein</fullName>
    </submittedName>
</protein>
<name>A0ABY5LTP5_9CYAN</name>
<proteinExistence type="predicted"/>
<evidence type="ECO:0000313" key="2">
    <source>
        <dbReference type="Proteomes" id="UP001057561"/>
    </source>
</evidence>
<gene>
    <name evidence="1" type="ORF">NG743_17910</name>
</gene>
<dbReference type="Proteomes" id="UP001057561">
    <property type="component" value="Chromosome"/>
</dbReference>
<evidence type="ECO:0000313" key="1">
    <source>
        <dbReference type="EMBL" id="UUO13918.1"/>
    </source>
</evidence>